<dbReference type="Proteomes" id="UP000033423">
    <property type="component" value="Unassembled WGS sequence"/>
</dbReference>
<dbReference type="PROSITE" id="PS00211">
    <property type="entry name" value="ABC_TRANSPORTER_1"/>
    <property type="match status" value="1"/>
</dbReference>
<dbReference type="GO" id="GO:0016887">
    <property type="term" value="F:ATP hydrolysis activity"/>
    <property type="evidence" value="ECO:0007669"/>
    <property type="project" value="InterPro"/>
</dbReference>
<dbReference type="GO" id="GO:0098796">
    <property type="term" value="C:membrane protein complex"/>
    <property type="evidence" value="ECO:0007669"/>
    <property type="project" value="UniProtKB-ARBA"/>
</dbReference>
<evidence type="ECO:0000313" key="7">
    <source>
        <dbReference type="Proteomes" id="UP000033423"/>
    </source>
</evidence>
<dbReference type="InterPro" id="IPR027417">
    <property type="entry name" value="P-loop_NTPase"/>
</dbReference>
<dbReference type="InterPro" id="IPR017871">
    <property type="entry name" value="ABC_transporter-like_CS"/>
</dbReference>
<keyword evidence="3 6" id="KW-0067">ATP-binding</keyword>
<proteinExistence type="inferred from homology"/>
<keyword evidence="1" id="KW-0813">Transport</keyword>
<comment type="similarity">
    <text evidence="4">Belongs to the ABC transporter superfamily. Macrolide exporter (TC 3.A.1.122) family.</text>
</comment>
<evidence type="ECO:0000259" key="5">
    <source>
        <dbReference type="PROSITE" id="PS50893"/>
    </source>
</evidence>
<dbReference type="PANTHER" id="PTHR42798:SF6">
    <property type="entry name" value="CELL DIVISION ATP-BINDING PROTEIN FTSE"/>
    <property type="match status" value="1"/>
</dbReference>
<dbReference type="Pfam" id="PF00005">
    <property type="entry name" value="ABC_tran"/>
    <property type="match status" value="1"/>
</dbReference>
<evidence type="ECO:0000256" key="2">
    <source>
        <dbReference type="ARBA" id="ARBA00022741"/>
    </source>
</evidence>
<keyword evidence="7" id="KW-1185">Reference proteome</keyword>
<dbReference type="AlphaFoldDB" id="A0A0F3GMY7"/>
<dbReference type="GO" id="GO:0022857">
    <property type="term" value="F:transmembrane transporter activity"/>
    <property type="evidence" value="ECO:0007669"/>
    <property type="project" value="UniProtKB-ARBA"/>
</dbReference>
<dbReference type="FunFam" id="3.40.50.300:FF:000032">
    <property type="entry name" value="Export ABC transporter ATP-binding protein"/>
    <property type="match status" value="1"/>
</dbReference>
<evidence type="ECO:0000256" key="4">
    <source>
        <dbReference type="ARBA" id="ARBA00038388"/>
    </source>
</evidence>
<dbReference type="InterPro" id="IPR003593">
    <property type="entry name" value="AAA+_ATPase"/>
</dbReference>
<name>A0A0F3GMY7_9BACT</name>
<dbReference type="SMART" id="SM00382">
    <property type="entry name" value="AAA"/>
    <property type="match status" value="1"/>
</dbReference>
<evidence type="ECO:0000313" key="6">
    <source>
        <dbReference type="EMBL" id="KJU83285.1"/>
    </source>
</evidence>
<dbReference type="EMBL" id="LACI01001968">
    <property type="protein sequence ID" value="KJU83285.1"/>
    <property type="molecule type" value="Genomic_DNA"/>
</dbReference>
<dbReference type="CDD" id="cd03255">
    <property type="entry name" value="ABC_MJ0796_LolCDE_FtsE"/>
    <property type="match status" value="1"/>
</dbReference>
<organism evidence="6 7">
    <name type="scientific">Candidatus Magnetobacterium bavaricum</name>
    <dbReference type="NCBI Taxonomy" id="29290"/>
    <lineage>
        <taxon>Bacteria</taxon>
        <taxon>Pseudomonadati</taxon>
        <taxon>Nitrospirota</taxon>
        <taxon>Thermodesulfovibrionia</taxon>
        <taxon>Thermodesulfovibrionales</taxon>
        <taxon>Candidatus Magnetobacteriaceae</taxon>
        <taxon>Candidatus Magnetobacterium</taxon>
    </lineage>
</organism>
<evidence type="ECO:0000256" key="1">
    <source>
        <dbReference type="ARBA" id="ARBA00022448"/>
    </source>
</evidence>
<dbReference type="Gene3D" id="3.40.50.300">
    <property type="entry name" value="P-loop containing nucleotide triphosphate hydrolases"/>
    <property type="match status" value="1"/>
</dbReference>
<dbReference type="InterPro" id="IPR003439">
    <property type="entry name" value="ABC_transporter-like_ATP-bd"/>
</dbReference>
<dbReference type="GO" id="GO:0005524">
    <property type="term" value="F:ATP binding"/>
    <property type="evidence" value="ECO:0007669"/>
    <property type="project" value="UniProtKB-KW"/>
</dbReference>
<reference evidence="6 7" key="1">
    <citation type="submission" date="2015-02" db="EMBL/GenBank/DDBJ databases">
        <title>Single-cell genomics of uncultivated deep-branching MTB reveals a conserved set of magnetosome genes.</title>
        <authorList>
            <person name="Kolinko S."/>
            <person name="Richter M."/>
            <person name="Glockner F.O."/>
            <person name="Brachmann A."/>
            <person name="Schuler D."/>
        </authorList>
    </citation>
    <scope>NUCLEOTIDE SEQUENCE [LARGE SCALE GENOMIC DNA]</scope>
    <source>
        <strain evidence="6">TM-1</strain>
    </source>
</reference>
<feature type="domain" description="ABC transporter" evidence="5">
    <location>
        <begin position="3"/>
        <end position="227"/>
    </location>
</feature>
<sequence length="227" mass="24611">MLIQTHQISKVYTLGDIAVNALKDVSVGIDKGEFVAIMGPSGSGKSSFMNLIGCLDTPTSGQYLLDGIDVSKLGRDGRATIRNKKLGFVFQGFNLLSRTSAIENVELPMTYSNVPTKERKQRSSHTLSLVGLSGREHHNPNQLSGGQQQRVAIARALVNDAPIILADEPTGNLDTATSREIMELFVRLNRESGITVILVTHEPDIAAYSKRLIRFSDGCVVSDTPTT</sequence>
<dbReference type="InterPro" id="IPR017911">
    <property type="entry name" value="MacB-like_ATP-bd"/>
</dbReference>
<dbReference type="PROSITE" id="PS50893">
    <property type="entry name" value="ABC_TRANSPORTER_2"/>
    <property type="match status" value="1"/>
</dbReference>
<evidence type="ECO:0000256" key="3">
    <source>
        <dbReference type="ARBA" id="ARBA00022840"/>
    </source>
</evidence>
<dbReference type="PANTHER" id="PTHR42798">
    <property type="entry name" value="LIPOPROTEIN-RELEASING SYSTEM ATP-BINDING PROTEIN LOLD"/>
    <property type="match status" value="1"/>
</dbReference>
<comment type="caution">
    <text evidence="6">The sequence shown here is derived from an EMBL/GenBank/DDBJ whole genome shotgun (WGS) entry which is preliminary data.</text>
</comment>
<dbReference type="SUPFAM" id="SSF52540">
    <property type="entry name" value="P-loop containing nucleoside triphosphate hydrolases"/>
    <property type="match status" value="1"/>
</dbReference>
<keyword evidence="2" id="KW-0547">Nucleotide-binding</keyword>
<gene>
    <name evidence="6" type="ORF">MBAV_004522</name>
</gene>
<accession>A0A0F3GMY7</accession>
<protein>
    <submittedName>
        <fullName evidence="6">Macrolide ABC transporter ATP-binding protein</fullName>
    </submittedName>
</protein>